<name>A0ABS8GZ22_9SPHN</name>
<comment type="caution">
    <text evidence="2">The sequence shown here is derived from an EMBL/GenBank/DDBJ whole genome shotgun (WGS) entry which is preliminary data.</text>
</comment>
<protein>
    <submittedName>
        <fullName evidence="2">YbaN family protein</fullName>
    </submittedName>
</protein>
<sequence>MRRHLYLIAGFLSIGLGAIGAFLPLLPTVPFMILAAFCFARSSPRLEAKLLNHRQFGPHIRRWREHGAISRRGKVAAVAAFGFSIALALILSPWPWFLIPVAAALISGSWIWTRPEA</sequence>
<proteinExistence type="predicted"/>
<feature type="transmembrane region" description="Helical" evidence="1">
    <location>
        <begin position="97"/>
        <end position="113"/>
    </location>
</feature>
<dbReference type="Proteomes" id="UP001198830">
    <property type="component" value="Unassembled WGS sequence"/>
</dbReference>
<dbReference type="PIRSF" id="PIRSF016789">
    <property type="entry name" value="DUF454"/>
    <property type="match status" value="1"/>
</dbReference>
<keyword evidence="1" id="KW-0472">Membrane</keyword>
<dbReference type="EMBL" id="JAJGNP010000001">
    <property type="protein sequence ID" value="MCC4231454.1"/>
    <property type="molecule type" value="Genomic_DNA"/>
</dbReference>
<keyword evidence="1" id="KW-1133">Transmembrane helix</keyword>
<feature type="transmembrane region" description="Helical" evidence="1">
    <location>
        <begin position="6"/>
        <end position="39"/>
    </location>
</feature>
<dbReference type="RefSeq" id="WP_228225985.1">
    <property type="nucleotide sequence ID" value="NZ_JAJGNP010000001.1"/>
</dbReference>
<evidence type="ECO:0000313" key="3">
    <source>
        <dbReference type="Proteomes" id="UP001198830"/>
    </source>
</evidence>
<dbReference type="Pfam" id="PF04304">
    <property type="entry name" value="DUF454"/>
    <property type="match status" value="1"/>
</dbReference>
<dbReference type="InterPro" id="IPR007401">
    <property type="entry name" value="DUF454"/>
</dbReference>
<dbReference type="PANTHER" id="PTHR35813">
    <property type="entry name" value="INNER MEMBRANE PROTEIN YBAN"/>
    <property type="match status" value="1"/>
</dbReference>
<evidence type="ECO:0000313" key="2">
    <source>
        <dbReference type="EMBL" id="MCC4231454.1"/>
    </source>
</evidence>
<accession>A0ABS8GZ22</accession>
<reference evidence="2 3" key="1">
    <citation type="submission" date="2021-10" db="EMBL/GenBank/DDBJ databases">
        <title>The diversity and Nitrogen Metabolism of Culturable Nitrate-Utilizing Bacteria Within the Oxygen Minimum Zone of the Changjiang (Yangtze River)Estuary.</title>
        <authorList>
            <person name="Zhang D."/>
            <person name="Zheng J."/>
            <person name="Liu S."/>
            <person name="He W."/>
        </authorList>
    </citation>
    <scope>NUCLEOTIDE SEQUENCE [LARGE SCALE GENOMIC DNA]</scope>
    <source>
        <strain evidence="2 3">FXH275-2</strain>
    </source>
</reference>
<dbReference type="PANTHER" id="PTHR35813:SF1">
    <property type="entry name" value="INNER MEMBRANE PROTEIN YBAN"/>
    <property type="match status" value="1"/>
</dbReference>
<evidence type="ECO:0000256" key="1">
    <source>
        <dbReference type="SAM" id="Phobius"/>
    </source>
</evidence>
<keyword evidence="1" id="KW-0812">Transmembrane</keyword>
<keyword evidence="3" id="KW-1185">Reference proteome</keyword>
<organism evidence="2 3">
    <name type="scientific">Sphingobium soli</name>
    <dbReference type="NCBI Taxonomy" id="1591116"/>
    <lineage>
        <taxon>Bacteria</taxon>
        <taxon>Pseudomonadati</taxon>
        <taxon>Pseudomonadota</taxon>
        <taxon>Alphaproteobacteria</taxon>
        <taxon>Sphingomonadales</taxon>
        <taxon>Sphingomonadaceae</taxon>
        <taxon>Sphingobium</taxon>
    </lineage>
</organism>
<gene>
    <name evidence="2" type="ORF">LL253_01970</name>
</gene>